<name>A0ABV0DYC2_9BURK</name>
<evidence type="ECO:0000313" key="2">
    <source>
        <dbReference type="Proteomes" id="UP001462961"/>
    </source>
</evidence>
<accession>A0ABV0DYC2</accession>
<dbReference type="RefSeq" id="WP_233445537.1">
    <property type="nucleotide sequence ID" value="NZ_CP015958.1"/>
</dbReference>
<sequence>MYEETFVTRTPATTAPKRIVTRDRDVRAAVMKKVLSDHISDPRVLVMEELGLEHGTCRVDIAVINGLIHGYELKSDADTLIRLPQQVTVYSRTLDKATLVVGERHAKEAELLIPHWWGVKVSYAGPRGAVHIDSLRPASANPDISPYHVAHLLWRDEAIAILEPLGVDKKELRGGRTKLYALLAQLLPSNLLREHVREALMRRTKWRRPAQP</sequence>
<organism evidence="1 2">
    <name type="scientific">Paraburkholderia caribensis</name>
    <dbReference type="NCBI Taxonomy" id="75105"/>
    <lineage>
        <taxon>Bacteria</taxon>
        <taxon>Pseudomonadati</taxon>
        <taxon>Pseudomonadota</taxon>
        <taxon>Betaproteobacteria</taxon>
        <taxon>Burkholderiales</taxon>
        <taxon>Burkholderiaceae</taxon>
        <taxon>Paraburkholderia</taxon>
    </lineage>
</organism>
<dbReference type="InterPro" id="IPR047729">
    <property type="entry name" value="Sce7726-like"/>
</dbReference>
<comment type="caution">
    <text evidence="1">The sequence shown here is derived from an EMBL/GenBank/DDBJ whole genome shotgun (WGS) entry which is preliminary data.</text>
</comment>
<gene>
    <name evidence="1" type="ORF">VOI32_14065</name>
</gene>
<proteinExistence type="predicted"/>
<dbReference type="EMBL" id="JAYLVJ010000015">
    <property type="protein sequence ID" value="MEO1755056.1"/>
    <property type="molecule type" value="Genomic_DNA"/>
</dbReference>
<keyword evidence="2" id="KW-1185">Reference proteome</keyword>
<protein>
    <submittedName>
        <fullName evidence="1">Sce7726 family protein</fullName>
    </submittedName>
</protein>
<dbReference type="Proteomes" id="UP001462961">
    <property type="component" value="Unassembled WGS sequence"/>
</dbReference>
<dbReference type="NCBIfam" id="NF033832">
    <property type="entry name" value="sce7726_fam"/>
    <property type="match status" value="1"/>
</dbReference>
<reference evidence="1 2" key="1">
    <citation type="submission" date="2024-01" db="EMBL/GenBank/DDBJ databases">
        <title>The diversity of rhizobia nodulating Mimosa spp. in eleven states of Brazil covering several biomes is determined by host plant, location, and edaphic factors.</title>
        <authorList>
            <person name="Rouws L."/>
            <person name="Barauna A."/>
            <person name="Beukes C."/>
            <person name="De Faria S.M."/>
            <person name="Gross E."/>
            <person name="Dos Reis Junior F.B."/>
            <person name="Simon M."/>
            <person name="Maluk M."/>
            <person name="Odee D.W."/>
            <person name="Kenicer G."/>
            <person name="Young J.P.W."/>
            <person name="Reis V.M."/>
            <person name="Zilli J."/>
            <person name="James E.K."/>
        </authorList>
    </citation>
    <scope>NUCLEOTIDE SEQUENCE [LARGE SCALE GENOMIC DNA]</scope>
    <source>
        <strain evidence="1 2">JHI1651</strain>
    </source>
</reference>
<evidence type="ECO:0000313" key="1">
    <source>
        <dbReference type="EMBL" id="MEO1755056.1"/>
    </source>
</evidence>